<proteinExistence type="inferred from homology"/>
<sequence>MSTSSIDVSGASAPTLAAADVEYQAWATARQRRIWRRRVLPALGITGLIVLWWAVIAIFDVKPFIAPSPWAVVETLYAKRAVLLDNLLPTAMEAAGGFLLGNLAAIAVATLFVHNKTMQDIFFPVVLMFNAVPLVAKAPVLVLIMGNGMEPKITIAALVCFFPTLVNMVRGLESVNPQAMELMRVLSASKTEIFFRLRLLNALPYLFSALRIAASMCVIGAVIGEWVGATVGIGAMILQATFNFDSPLLYAAIVMSATLSGLFFLLVTAAERLVIRWQPER</sequence>
<feature type="transmembrane region" description="Helical" evidence="7">
    <location>
        <begin position="94"/>
        <end position="113"/>
    </location>
</feature>
<keyword evidence="3" id="KW-1003">Cell membrane</keyword>
<dbReference type="Gene3D" id="1.10.3720.10">
    <property type="entry name" value="MetI-like"/>
    <property type="match status" value="1"/>
</dbReference>
<evidence type="ECO:0000313" key="9">
    <source>
        <dbReference type="EMBL" id="GAA4336388.1"/>
    </source>
</evidence>
<keyword evidence="4 7" id="KW-0812">Transmembrane</keyword>
<accession>A0ABP8HAB0</accession>
<dbReference type="Pfam" id="PF00528">
    <property type="entry name" value="BPD_transp_1"/>
    <property type="match status" value="1"/>
</dbReference>
<feature type="domain" description="ABC transmembrane type-1" evidence="8">
    <location>
        <begin position="83"/>
        <end position="267"/>
    </location>
</feature>
<dbReference type="RefSeq" id="WP_345536763.1">
    <property type="nucleotide sequence ID" value="NZ_BAABGJ010000010.1"/>
</dbReference>
<keyword evidence="5 7" id="KW-1133">Transmembrane helix</keyword>
<feature type="transmembrane region" description="Helical" evidence="7">
    <location>
        <begin position="125"/>
        <end position="147"/>
    </location>
</feature>
<dbReference type="EMBL" id="BAABGJ010000010">
    <property type="protein sequence ID" value="GAA4336388.1"/>
    <property type="molecule type" value="Genomic_DNA"/>
</dbReference>
<comment type="similarity">
    <text evidence="7">Belongs to the binding-protein-dependent transport system permease family.</text>
</comment>
<dbReference type="InterPro" id="IPR000515">
    <property type="entry name" value="MetI-like"/>
</dbReference>
<evidence type="ECO:0000313" key="10">
    <source>
        <dbReference type="Proteomes" id="UP001500975"/>
    </source>
</evidence>
<evidence type="ECO:0000256" key="5">
    <source>
        <dbReference type="ARBA" id="ARBA00022989"/>
    </source>
</evidence>
<feature type="transmembrane region" description="Helical" evidence="7">
    <location>
        <begin position="248"/>
        <end position="267"/>
    </location>
</feature>
<reference evidence="10" key="1">
    <citation type="journal article" date="2019" name="Int. J. Syst. Evol. Microbiol.">
        <title>The Global Catalogue of Microorganisms (GCM) 10K type strain sequencing project: providing services to taxonomists for standard genome sequencing and annotation.</title>
        <authorList>
            <consortium name="The Broad Institute Genomics Platform"/>
            <consortium name="The Broad Institute Genome Sequencing Center for Infectious Disease"/>
            <person name="Wu L."/>
            <person name="Ma J."/>
        </authorList>
    </citation>
    <scope>NUCLEOTIDE SEQUENCE [LARGE SCALE GENOMIC DNA]</scope>
    <source>
        <strain evidence="10">JCM 17804</strain>
    </source>
</reference>
<evidence type="ECO:0000256" key="1">
    <source>
        <dbReference type="ARBA" id="ARBA00004651"/>
    </source>
</evidence>
<dbReference type="CDD" id="cd06261">
    <property type="entry name" value="TM_PBP2"/>
    <property type="match status" value="1"/>
</dbReference>
<evidence type="ECO:0000256" key="2">
    <source>
        <dbReference type="ARBA" id="ARBA00022448"/>
    </source>
</evidence>
<keyword evidence="10" id="KW-1185">Reference proteome</keyword>
<feature type="transmembrane region" description="Helical" evidence="7">
    <location>
        <begin position="153"/>
        <end position="172"/>
    </location>
</feature>
<dbReference type="SUPFAM" id="SSF161098">
    <property type="entry name" value="MetI-like"/>
    <property type="match status" value="1"/>
</dbReference>
<dbReference type="PROSITE" id="PS50928">
    <property type="entry name" value="ABC_TM1"/>
    <property type="match status" value="1"/>
</dbReference>
<evidence type="ECO:0000256" key="3">
    <source>
        <dbReference type="ARBA" id="ARBA00022475"/>
    </source>
</evidence>
<name>A0ABP8HAB0_9BURK</name>
<dbReference type="PANTHER" id="PTHR30151">
    <property type="entry name" value="ALKANE SULFONATE ABC TRANSPORTER-RELATED, MEMBRANE SUBUNIT"/>
    <property type="match status" value="1"/>
</dbReference>
<feature type="transmembrane region" description="Helical" evidence="7">
    <location>
        <begin position="205"/>
        <end position="228"/>
    </location>
</feature>
<dbReference type="Proteomes" id="UP001500975">
    <property type="component" value="Unassembled WGS sequence"/>
</dbReference>
<evidence type="ECO:0000256" key="4">
    <source>
        <dbReference type="ARBA" id="ARBA00022692"/>
    </source>
</evidence>
<gene>
    <name evidence="9" type="ORF">GCM10023165_13670</name>
</gene>
<organism evidence="9 10">
    <name type="scientific">Variovorax defluvii</name>
    <dbReference type="NCBI Taxonomy" id="913761"/>
    <lineage>
        <taxon>Bacteria</taxon>
        <taxon>Pseudomonadati</taxon>
        <taxon>Pseudomonadota</taxon>
        <taxon>Betaproteobacteria</taxon>
        <taxon>Burkholderiales</taxon>
        <taxon>Comamonadaceae</taxon>
        <taxon>Variovorax</taxon>
    </lineage>
</organism>
<comment type="subcellular location">
    <subcellularLocation>
        <location evidence="1 7">Cell membrane</location>
        <topology evidence="1 7">Multi-pass membrane protein</topology>
    </subcellularLocation>
</comment>
<dbReference type="InterPro" id="IPR035906">
    <property type="entry name" value="MetI-like_sf"/>
</dbReference>
<protein>
    <submittedName>
        <fullName evidence="9">ABC transporter permease</fullName>
    </submittedName>
</protein>
<evidence type="ECO:0000256" key="7">
    <source>
        <dbReference type="RuleBase" id="RU363032"/>
    </source>
</evidence>
<dbReference type="PANTHER" id="PTHR30151:SF20">
    <property type="entry name" value="ABC TRANSPORTER PERMEASE PROTEIN HI_0355-RELATED"/>
    <property type="match status" value="1"/>
</dbReference>
<comment type="caution">
    <text evidence="9">The sequence shown here is derived from an EMBL/GenBank/DDBJ whole genome shotgun (WGS) entry which is preliminary data.</text>
</comment>
<keyword evidence="6 7" id="KW-0472">Membrane</keyword>
<keyword evidence="2 7" id="KW-0813">Transport</keyword>
<evidence type="ECO:0000259" key="8">
    <source>
        <dbReference type="PROSITE" id="PS50928"/>
    </source>
</evidence>
<evidence type="ECO:0000256" key="6">
    <source>
        <dbReference type="ARBA" id="ARBA00023136"/>
    </source>
</evidence>
<feature type="transmembrane region" description="Helical" evidence="7">
    <location>
        <begin position="39"/>
        <end position="59"/>
    </location>
</feature>